<sequence length="144" mass="15467">MNTIKSIVVVAGLLLAGMLQAAEAVTGTLYKNPQCGCCTGHAEYLREHGYEIKVVESHRLAELKREQGVPPSLESCHTLIIDGYVVEGHVPVASIRKLLAERPAIRGIALPGMPQGSPGMSGTKTQPFRVMELSAGMPRIFSTE</sequence>
<reference evidence="2 3" key="1">
    <citation type="journal article" date="2014" name="Int. J. Syst. Evol. Microbiol.">
        <title>Complete genome sequence of Corynebacterium casei LMG S-19264T (=DSM 44701T), isolated from a smear-ripened cheese.</title>
        <authorList>
            <consortium name="US DOE Joint Genome Institute (JGI-PGF)"/>
            <person name="Walter F."/>
            <person name="Albersmeier A."/>
            <person name="Kalinowski J."/>
            <person name="Ruckert C."/>
        </authorList>
    </citation>
    <scope>NUCLEOTIDE SEQUENCE [LARGE SCALE GENOMIC DNA]</scope>
    <source>
        <strain evidence="2 3">CGMCC 1.7286</strain>
    </source>
</reference>
<keyword evidence="3" id="KW-1185">Reference proteome</keyword>
<protein>
    <recommendedName>
        <fullName evidence="4">CopG protein</fullName>
    </recommendedName>
</protein>
<dbReference type="Proteomes" id="UP000599578">
    <property type="component" value="Unassembled WGS sequence"/>
</dbReference>
<evidence type="ECO:0000313" key="2">
    <source>
        <dbReference type="EMBL" id="GGO77536.1"/>
    </source>
</evidence>
<dbReference type="RefSeq" id="WP_188858422.1">
    <property type="nucleotide sequence ID" value="NZ_BMLT01000002.1"/>
</dbReference>
<dbReference type="AlphaFoldDB" id="A0A917Z7W2"/>
<comment type="caution">
    <text evidence="2">The sequence shown here is derived from an EMBL/GenBank/DDBJ whole genome shotgun (WGS) entry which is preliminary data.</text>
</comment>
<organism evidence="2 3">
    <name type="scientific">Marinobacterium nitratireducens</name>
    <dbReference type="NCBI Taxonomy" id="518897"/>
    <lineage>
        <taxon>Bacteria</taxon>
        <taxon>Pseudomonadati</taxon>
        <taxon>Pseudomonadota</taxon>
        <taxon>Gammaproteobacteria</taxon>
        <taxon>Oceanospirillales</taxon>
        <taxon>Oceanospirillaceae</taxon>
        <taxon>Marinobacterium</taxon>
    </lineage>
</organism>
<accession>A0A917Z7W2</accession>
<keyword evidence="1" id="KW-0732">Signal</keyword>
<feature type="signal peptide" evidence="1">
    <location>
        <begin position="1"/>
        <end position="21"/>
    </location>
</feature>
<name>A0A917Z7W2_9GAMM</name>
<evidence type="ECO:0008006" key="4">
    <source>
        <dbReference type="Google" id="ProtNLM"/>
    </source>
</evidence>
<gene>
    <name evidence="2" type="ORF">GCM10011348_07310</name>
</gene>
<dbReference type="EMBL" id="BMLT01000002">
    <property type="protein sequence ID" value="GGO77536.1"/>
    <property type="molecule type" value="Genomic_DNA"/>
</dbReference>
<proteinExistence type="predicted"/>
<feature type="chain" id="PRO_5037378948" description="CopG protein" evidence="1">
    <location>
        <begin position="22"/>
        <end position="144"/>
    </location>
</feature>
<dbReference type="Pfam" id="PF04214">
    <property type="entry name" value="DUF411"/>
    <property type="match status" value="1"/>
</dbReference>
<evidence type="ECO:0000256" key="1">
    <source>
        <dbReference type="SAM" id="SignalP"/>
    </source>
</evidence>
<dbReference type="InterPro" id="IPR007332">
    <property type="entry name" value="DUF411"/>
</dbReference>
<evidence type="ECO:0000313" key="3">
    <source>
        <dbReference type="Proteomes" id="UP000599578"/>
    </source>
</evidence>